<keyword evidence="3" id="KW-1185">Reference proteome</keyword>
<dbReference type="EMBL" id="CABPRJ010001432">
    <property type="protein sequence ID" value="VVC36368.1"/>
    <property type="molecule type" value="Genomic_DNA"/>
</dbReference>
<evidence type="ECO:0000313" key="3">
    <source>
        <dbReference type="Proteomes" id="UP000325440"/>
    </source>
</evidence>
<dbReference type="GO" id="GO:0005814">
    <property type="term" value="C:centriole"/>
    <property type="evidence" value="ECO:0007669"/>
    <property type="project" value="TreeGrafter"/>
</dbReference>
<evidence type="ECO:0000313" key="2">
    <source>
        <dbReference type="EMBL" id="VVC36368.1"/>
    </source>
</evidence>
<dbReference type="GO" id="GO:0008017">
    <property type="term" value="F:microtubule binding"/>
    <property type="evidence" value="ECO:0007669"/>
    <property type="project" value="InterPro"/>
</dbReference>
<evidence type="ECO:0000256" key="1">
    <source>
        <dbReference type="ARBA" id="ARBA00008738"/>
    </source>
</evidence>
<dbReference type="OrthoDB" id="365640at2759"/>
<name>A0A5E4N199_9HEMI</name>
<comment type="similarity">
    <text evidence="1">Belongs to the FAM154 family.</text>
</comment>
<dbReference type="Proteomes" id="UP000325440">
    <property type="component" value="Unassembled WGS sequence"/>
</dbReference>
<accession>A0A5E4N199</accession>
<sequence>MAHSIKYAAECCKIRNALPKSCLPGYNTIPERKIKREYKSYFQPSRPEPFKPKPNLSVSNECFAKSTIYNCSFAQPLCGPREKPIKRKDHITMAGEFQNKTVQQTSYLGKCAPVVKKITPKNHCLGGKGPMSFVTTTQDCFYLPCVSGREEKFKPKGNLSTYSCPMETKTVTGCSYGPVAIIAVENYKPNERYNAPKEIMDLNTVQRTSYRRVALPKKVENPWSVKLEYCKPKTEVETYSIYDSSYKEPGYYRKKDICLNVINSMLACVYEN</sequence>
<dbReference type="PANTHER" id="PTHR31516:SF17">
    <property type="entry name" value="STABILIZER OF AXONEMAL MICROTUBULES 2"/>
    <property type="match status" value="1"/>
</dbReference>
<organism evidence="2 3">
    <name type="scientific">Cinara cedri</name>
    <dbReference type="NCBI Taxonomy" id="506608"/>
    <lineage>
        <taxon>Eukaryota</taxon>
        <taxon>Metazoa</taxon>
        <taxon>Ecdysozoa</taxon>
        <taxon>Arthropoda</taxon>
        <taxon>Hexapoda</taxon>
        <taxon>Insecta</taxon>
        <taxon>Pterygota</taxon>
        <taxon>Neoptera</taxon>
        <taxon>Paraneoptera</taxon>
        <taxon>Hemiptera</taxon>
        <taxon>Sternorrhyncha</taxon>
        <taxon>Aphidomorpha</taxon>
        <taxon>Aphidoidea</taxon>
        <taxon>Aphididae</taxon>
        <taxon>Lachninae</taxon>
        <taxon>Cinara</taxon>
    </lineage>
</organism>
<gene>
    <name evidence="2" type="ORF">CINCED_3A000474</name>
</gene>
<proteinExistence type="inferred from homology"/>
<dbReference type="PANTHER" id="PTHR31516">
    <property type="entry name" value="STABILIZER OF AXONEMAL MICROTUBULES 2"/>
    <property type="match status" value="1"/>
</dbReference>
<dbReference type="GO" id="GO:0036126">
    <property type="term" value="C:sperm flagellum"/>
    <property type="evidence" value="ECO:0007669"/>
    <property type="project" value="TreeGrafter"/>
</dbReference>
<protein>
    <submittedName>
        <fullName evidence="2">Uncharacterized protein</fullName>
    </submittedName>
</protein>
<reference evidence="2 3" key="1">
    <citation type="submission" date="2019-08" db="EMBL/GenBank/DDBJ databases">
        <authorList>
            <person name="Alioto T."/>
            <person name="Alioto T."/>
            <person name="Gomez Garrido J."/>
        </authorList>
    </citation>
    <scope>NUCLEOTIDE SEQUENCE [LARGE SCALE GENOMIC DNA]</scope>
</reference>
<dbReference type="AlphaFoldDB" id="A0A5E4N199"/>
<dbReference type="InterPro" id="IPR033336">
    <property type="entry name" value="SAXO1/2"/>
</dbReference>
<dbReference type="GO" id="GO:0036064">
    <property type="term" value="C:ciliary basal body"/>
    <property type="evidence" value="ECO:0007669"/>
    <property type="project" value="TreeGrafter"/>
</dbReference>
<dbReference type="GO" id="GO:0005879">
    <property type="term" value="C:axonemal microtubule"/>
    <property type="evidence" value="ECO:0007669"/>
    <property type="project" value="TreeGrafter"/>
</dbReference>